<gene>
    <name evidence="2" type="ORF">CTEN210_10931</name>
</gene>
<feature type="compositionally biased region" description="Low complexity" evidence="1">
    <location>
        <begin position="33"/>
        <end position="47"/>
    </location>
</feature>
<sequence>MSSLKENEDVINLAPPVSTAVDNFLSTSHMKKSTQSSSSTEPTEVSEIPMISPVISAPASNTKQTISRKTLNRLKRKRLENTFKQAKFNFNTNVISCTIQQTSDERNANIHLFQTGNVFAHSLVSLNAQNHVAWEISTQNIMTDAALKNCENAMTQIKSMKDLHARAAIFSLTTSKESSTGLSLEALASMLLSMNAGICLSSMNGSIFVFVPRYNDAKELILACVNVLNTDRDVGKSDETIDTYGNGSSEKKQKTHDQEVVVANGDKSQAEETVTSEEMEIDSISIDALMGKYEQCLDQSEDAPSPIQFVTTAVSTISQSCKTLTQYDLSRLLRDTTTEGGAPLIISRSEIESLIRKRPTSNPAQNEGNDDSVSFSTQMRRLLRQILVQVLLRLQLLQQYSTNDNDRKIFFDVISTIDRTNKKSKKKKKKKSRKESSQPYTLKDYITDLCAVAENLSFVLPSSESFSSFFRDHVMIYYSDKMPSVHAEILDFFEIDIEEDDTSGPKETREVSSSRWAKCNSNLKSEPEQESVQTKPKEADIGQVQGEENLLLQNKKAVSVQSNRTNRLLAGSRGKYIGRQFSSSLFKEVKMVKTQKSIPKKSMEQPKHENKLDKARENAIQPRNIFVSETPISKGKNQRSIFASETPVRESRPRLSMGMGSLGASFSLRMNQTTSNNLQQKTKNSKGKNPHAAVIAAVKAMRKKR</sequence>
<dbReference type="Proteomes" id="UP001054902">
    <property type="component" value="Unassembled WGS sequence"/>
</dbReference>
<feature type="compositionally biased region" description="Basic and acidic residues" evidence="1">
    <location>
        <begin position="503"/>
        <end position="512"/>
    </location>
</feature>
<dbReference type="EMBL" id="BLLK01000047">
    <property type="protein sequence ID" value="GFH54455.1"/>
    <property type="molecule type" value="Genomic_DNA"/>
</dbReference>
<dbReference type="AlphaFoldDB" id="A0AAD3H8M5"/>
<comment type="caution">
    <text evidence="2">The sequence shown here is derived from an EMBL/GenBank/DDBJ whole genome shotgun (WGS) entry which is preliminary data.</text>
</comment>
<feature type="region of interest" description="Disordered" evidence="1">
    <location>
        <begin position="236"/>
        <end position="258"/>
    </location>
</feature>
<feature type="region of interest" description="Disordered" evidence="1">
    <location>
        <begin position="501"/>
        <end position="538"/>
    </location>
</feature>
<evidence type="ECO:0000313" key="3">
    <source>
        <dbReference type="Proteomes" id="UP001054902"/>
    </source>
</evidence>
<evidence type="ECO:0000256" key="1">
    <source>
        <dbReference type="SAM" id="MobiDB-lite"/>
    </source>
</evidence>
<evidence type="ECO:0000313" key="2">
    <source>
        <dbReference type="EMBL" id="GFH54455.1"/>
    </source>
</evidence>
<proteinExistence type="predicted"/>
<reference evidence="2 3" key="1">
    <citation type="journal article" date="2021" name="Sci. Rep.">
        <title>The genome of the diatom Chaetoceros tenuissimus carries an ancient integrated fragment of an extant virus.</title>
        <authorList>
            <person name="Hongo Y."/>
            <person name="Kimura K."/>
            <person name="Takaki Y."/>
            <person name="Yoshida Y."/>
            <person name="Baba S."/>
            <person name="Kobayashi G."/>
            <person name="Nagasaki K."/>
            <person name="Hano T."/>
            <person name="Tomaru Y."/>
        </authorList>
    </citation>
    <scope>NUCLEOTIDE SEQUENCE [LARGE SCALE GENOMIC DNA]</scope>
    <source>
        <strain evidence="2 3">NIES-3715</strain>
    </source>
</reference>
<feature type="region of interest" description="Disordered" evidence="1">
    <location>
        <begin position="28"/>
        <end position="48"/>
    </location>
</feature>
<accession>A0AAD3H8M5</accession>
<organism evidence="2 3">
    <name type="scientific">Chaetoceros tenuissimus</name>
    <dbReference type="NCBI Taxonomy" id="426638"/>
    <lineage>
        <taxon>Eukaryota</taxon>
        <taxon>Sar</taxon>
        <taxon>Stramenopiles</taxon>
        <taxon>Ochrophyta</taxon>
        <taxon>Bacillariophyta</taxon>
        <taxon>Coscinodiscophyceae</taxon>
        <taxon>Chaetocerotophycidae</taxon>
        <taxon>Chaetocerotales</taxon>
        <taxon>Chaetocerotaceae</taxon>
        <taxon>Chaetoceros</taxon>
    </lineage>
</organism>
<keyword evidence="3" id="KW-1185">Reference proteome</keyword>
<protein>
    <submittedName>
        <fullName evidence="2">Uncharacterized protein</fullName>
    </submittedName>
</protein>
<feature type="compositionally biased region" description="Polar residues" evidence="1">
    <location>
        <begin position="513"/>
        <end position="534"/>
    </location>
</feature>
<feature type="region of interest" description="Disordered" evidence="1">
    <location>
        <begin position="637"/>
        <end position="656"/>
    </location>
</feature>
<feature type="compositionally biased region" description="Basic and acidic residues" evidence="1">
    <location>
        <begin position="249"/>
        <end position="258"/>
    </location>
</feature>
<name>A0AAD3H8M5_9STRA</name>